<dbReference type="EMBL" id="JAGGLV010000007">
    <property type="protein sequence ID" value="MBP2112351.1"/>
    <property type="molecule type" value="Genomic_DNA"/>
</dbReference>
<dbReference type="Gene3D" id="1.10.1220.10">
    <property type="entry name" value="Met repressor-like"/>
    <property type="match status" value="1"/>
</dbReference>
<organism evidence="2 3">
    <name type="scientific">Paenibacillus silagei</name>
    <dbReference type="NCBI Taxonomy" id="1670801"/>
    <lineage>
        <taxon>Bacteria</taxon>
        <taxon>Bacillati</taxon>
        <taxon>Bacillota</taxon>
        <taxon>Bacilli</taxon>
        <taxon>Bacillales</taxon>
        <taxon>Paenibacillaceae</taxon>
        <taxon>Paenibacillus</taxon>
    </lineage>
</organism>
<feature type="domain" description="Ribbon-helix-helix protein CopG" evidence="1">
    <location>
        <begin position="39"/>
        <end position="73"/>
    </location>
</feature>
<dbReference type="InterPro" id="IPR002145">
    <property type="entry name" value="CopG"/>
</dbReference>
<evidence type="ECO:0000313" key="2">
    <source>
        <dbReference type="EMBL" id="MBP2112351.1"/>
    </source>
</evidence>
<dbReference type="InterPro" id="IPR010985">
    <property type="entry name" value="Ribbon_hlx_hlx"/>
</dbReference>
<reference evidence="2 3" key="1">
    <citation type="submission" date="2021-03" db="EMBL/GenBank/DDBJ databases">
        <title>Genomic Encyclopedia of Type Strains, Phase IV (KMG-IV): sequencing the most valuable type-strain genomes for metagenomic binning, comparative biology and taxonomic classification.</title>
        <authorList>
            <person name="Goeker M."/>
        </authorList>
    </citation>
    <scope>NUCLEOTIDE SEQUENCE [LARGE SCALE GENOMIC DNA]</scope>
    <source>
        <strain evidence="2 3">DSM 101953</strain>
    </source>
</reference>
<dbReference type="SUPFAM" id="SSF47598">
    <property type="entry name" value="Ribbon-helix-helix"/>
    <property type="match status" value="1"/>
</dbReference>
<name>A0ABS4NQL8_9BACL</name>
<dbReference type="Proteomes" id="UP000773462">
    <property type="component" value="Unassembled WGS sequence"/>
</dbReference>
<gene>
    <name evidence="2" type="ORF">J2Z70_002505</name>
</gene>
<evidence type="ECO:0000259" key="1">
    <source>
        <dbReference type="Pfam" id="PF01402"/>
    </source>
</evidence>
<accession>A0ABS4NQL8</accession>
<protein>
    <recommendedName>
        <fullName evidence="1">Ribbon-helix-helix protein CopG domain-containing protein</fullName>
    </recommendedName>
</protein>
<proteinExistence type="predicted"/>
<dbReference type="InterPro" id="IPR013321">
    <property type="entry name" value="Arc_rbn_hlx_hlx"/>
</dbReference>
<keyword evidence="3" id="KW-1185">Reference proteome</keyword>
<comment type="caution">
    <text evidence="2">The sequence shown here is derived from an EMBL/GenBank/DDBJ whole genome shotgun (WGS) entry which is preliminary data.</text>
</comment>
<evidence type="ECO:0000313" key="3">
    <source>
        <dbReference type="Proteomes" id="UP000773462"/>
    </source>
</evidence>
<dbReference type="CDD" id="cd22231">
    <property type="entry name" value="RHH_NikR_HicB-like"/>
    <property type="match status" value="1"/>
</dbReference>
<sequence>MTQNDLKIGLSNKEGQLGFMSARGGPREGAGRKNIGVTKKVSVTLTSELWEKVEQHCAEHKLSRSELIRSLIESTDL</sequence>
<dbReference type="Pfam" id="PF01402">
    <property type="entry name" value="RHH_1"/>
    <property type="match status" value="1"/>
</dbReference>